<feature type="compositionally biased region" description="Low complexity" evidence="1">
    <location>
        <begin position="515"/>
        <end position="524"/>
    </location>
</feature>
<keyword evidence="2" id="KW-0547">Nucleotide-binding</keyword>
<dbReference type="InterPro" id="IPR027417">
    <property type="entry name" value="P-loop_NTPase"/>
</dbReference>
<dbReference type="InterPro" id="IPR021228">
    <property type="entry name" value="BrxD"/>
</dbReference>
<gene>
    <name evidence="2" type="ORF">GYN08_21900</name>
</gene>
<feature type="region of interest" description="Disordered" evidence="1">
    <location>
        <begin position="437"/>
        <end position="487"/>
    </location>
</feature>
<feature type="compositionally biased region" description="Gly residues" evidence="1">
    <location>
        <begin position="462"/>
        <end position="476"/>
    </location>
</feature>
<dbReference type="Pfam" id="PF10923">
    <property type="entry name" value="BrxC_BrxD"/>
    <property type="match status" value="1"/>
</dbReference>
<feature type="compositionally biased region" description="Basic and acidic residues" evidence="1">
    <location>
        <begin position="636"/>
        <end position="648"/>
    </location>
</feature>
<evidence type="ECO:0000313" key="2">
    <source>
        <dbReference type="EMBL" id="NGZ77950.1"/>
    </source>
</evidence>
<dbReference type="EMBL" id="JAAFGS010000012">
    <property type="protein sequence ID" value="NGZ77950.1"/>
    <property type="molecule type" value="Genomic_DNA"/>
</dbReference>
<keyword evidence="3" id="KW-1185">Reference proteome</keyword>
<sequence>MNQTKIPKRISSALVNSLSAGVVPRIGLEYIAVGRKLEIESVLRELGNVAEGGAAFKLITGRYGSGKSFLIQILRNYAMDRDFVVADADLSPERRLVGTKGQGLATYRELMTHLSTRTRPDGGALEAVLQKWFASLQQQAMAELGLRPDDEKLQVEVERRIFEVTGNMEHMVHGFDFARVLSAYWNGYKMSDDELKQNALRWLRGEFPTKTEARKALGVGVIIDDDNWYDYMKLWAEFTARIGYKGLLLFIDEGVNLYKITNTVSRQSNYEKLLTIFNDTMQGKAQHLGIFLGGTPQFVEDQRRGLFSYDALRSRLVAGRFGEGAGMLHYAGPILRLEMLSHAEILVLLEKLRDLHASHYGYAAALDQRQLMRFMESELGRMGADALLTTREVVRDFMDLLNTMHQYSERGFDQLLPEAMNRLQQSGGLFDNLGGGSAAGEGSASGAGTAARVGAGNPADGAPGGYGEAGESGGYGEADMSGVRDEGAQSYGAGRGYGGYGAGAASPETGGGAAAGRPQPAAAPSAPPKPRGSGFGESGEELSAAAAGSASRSGTGTSRPDYSGRGDLFAGGYGAGEVPGDAPERERPRLNASAKEADAASGQGGPLRPRGSGFQSGENVETLRSGEVRSGAVSLSERDGDGRERYASDDSSLPPRPTRPDDEGPDDILAELDL</sequence>
<comment type="caution">
    <text evidence="2">The sequence shown here is derived from an EMBL/GenBank/DDBJ whole genome shotgun (WGS) entry which is preliminary data.</text>
</comment>
<dbReference type="GO" id="GO:0005524">
    <property type="term" value="F:ATP binding"/>
    <property type="evidence" value="ECO:0007669"/>
    <property type="project" value="UniProtKB-KW"/>
</dbReference>
<evidence type="ECO:0000256" key="1">
    <source>
        <dbReference type="SAM" id="MobiDB-lite"/>
    </source>
</evidence>
<organism evidence="2 3">
    <name type="scientific">Saccharibacillus alkalitolerans</name>
    <dbReference type="NCBI Taxonomy" id="2705290"/>
    <lineage>
        <taxon>Bacteria</taxon>
        <taxon>Bacillati</taxon>
        <taxon>Bacillota</taxon>
        <taxon>Bacilli</taxon>
        <taxon>Bacillales</taxon>
        <taxon>Paenibacillaceae</taxon>
        <taxon>Saccharibacillus</taxon>
    </lineage>
</organism>
<feature type="compositionally biased region" description="Low complexity" evidence="1">
    <location>
        <begin position="446"/>
        <end position="461"/>
    </location>
</feature>
<reference evidence="2 3" key="1">
    <citation type="submission" date="2020-01" db="EMBL/GenBank/DDBJ databases">
        <title>Polyphasic characterisation and genomic insights into a novel alkali tolerant bacterium VR-M41.</title>
        <authorList>
            <person name="Vemuluri V.R."/>
        </authorList>
    </citation>
    <scope>NUCLEOTIDE SEQUENCE [LARGE SCALE GENOMIC DNA]</scope>
    <source>
        <strain evidence="2 3">VR-M41</strain>
    </source>
</reference>
<keyword evidence="2" id="KW-0067">ATP-binding</keyword>
<name>A0ABX0FC50_9BACL</name>
<feature type="region of interest" description="Disordered" evidence="1">
    <location>
        <begin position="506"/>
        <end position="674"/>
    </location>
</feature>
<evidence type="ECO:0000313" key="3">
    <source>
        <dbReference type="Proteomes" id="UP000800303"/>
    </source>
</evidence>
<dbReference type="SUPFAM" id="SSF52540">
    <property type="entry name" value="P-loop containing nucleoside triphosphate hydrolases"/>
    <property type="match status" value="1"/>
</dbReference>
<feature type="compositionally biased region" description="Low complexity" evidence="1">
    <location>
        <begin position="541"/>
        <end position="559"/>
    </location>
</feature>
<feature type="compositionally biased region" description="Acidic residues" evidence="1">
    <location>
        <begin position="663"/>
        <end position="674"/>
    </location>
</feature>
<dbReference type="Proteomes" id="UP000800303">
    <property type="component" value="Unassembled WGS sequence"/>
</dbReference>
<proteinExistence type="predicted"/>
<protein>
    <submittedName>
        <fullName evidence="2">ATP-binding protein</fullName>
    </submittedName>
</protein>
<accession>A0ABX0FC50</accession>